<accession>A0ABT8R2Y1</accession>
<keyword evidence="2" id="KW-1185">Reference proteome</keyword>
<comment type="caution">
    <text evidence="1">The sequence shown here is derived from an EMBL/GenBank/DDBJ whole genome shotgun (WGS) entry which is preliminary data.</text>
</comment>
<proteinExistence type="predicted"/>
<name>A0ABT8R2Y1_9BACT</name>
<dbReference type="RefSeq" id="WP_302035799.1">
    <property type="nucleotide sequence ID" value="NZ_JAUKPO010000001.1"/>
</dbReference>
<protein>
    <submittedName>
        <fullName evidence="1">DUF3471 domain-containing protein</fullName>
    </submittedName>
</protein>
<evidence type="ECO:0000313" key="2">
    <source>
        <dbReference type="Proteomes" id="UP001168528"/>
    </source>
</evidence>
<dbReference type="Proteomes" id="UP001168528">
    <property type="component" value="Unassembled WGS sequence"/>
</dbReference>
<dbReference type="EMBL" id="JAUKPO010000001">
    <property type="protein sequence ID" value="MDO1445000.1"/>
    <property type="molecule type" value="Genomic_DNA"/>
</dbReference>
<sequence>MKNLWFIFLVFGLYSTPISQTPHPFFSSGSNIPTGLEEYTGKYTFTTSGSPITSFTITEKAGELFGEADSYGANKLIKQAEADKFVSTSSYGSTIIFVRHAETKKVTGLQLLIQGNTLEATKEN</sequence>
<gene>
    <name evidence="1" type="ORF">Q0590_01995</name>
</gene>
<evidence type="ECO:0000313" key="1">
    <source>
        <dbReference type="EMBL" id="MDO1445000.1"/>
    </source>
</evidence>
<organism evidence="1 2">
    <name type="scientific">Rhodocytophaga aerolata</name>
    <dbReference type="NCBI Taxonomy" id="455078"/>
    <lineage>
        <taxon>Bacteria</taxon>
        <taxon>Pseudomonadati</taxon>
        <taxon>Bacteroidota</taxon>
        <taxon>Cytophagia</taxon>
        <taxon>Cytophagales</taxon>
        <taxon>Rhodocytophagaceae</taxon>
        <taxon>Rhodocytophaga</taxon>
    </lineage>
</organism>
<reference evidence="1" key="1">
    <citation type="submission" date="2023-07" db="EMBL/GenBank/DDBJ databases">
        <title>The genome sequence of Rhodocytophaga aerolata KACC 12507.</title>
        <authorList>
            <person name="Zhang X."/>
        </authorList>
    </citation>
    <scope>NUCLEOTIDE SEQUENCE</scope>
    <source>
        <strain evidence="1">KACC 12507</strain>
    </source>
</reference>